<dbReference type="PANTHER" id="PTHR43877">
    <property type="entry name" value="AMINOALKYLPHOSPHONATE N-ACETYLTRANSFERASE-RELATED-RELATED"/>
    <property type="match status" value="1"/>
</dbReference>
<evidence type="ECO:0000313" key="5">
    <source>
        <dbReference type="EMBL" id="KAL1511906.1"/>
    </source>
</evidence>
<dbReference type="Gene3D" id="3.40.630.30">
    <property type="match status" value="1"/>
</dbReference>
<keyword evidence="1" id="KW-0808">Transferase</keyword>
<dbReference type="EMBL" id="JBGBPQ010000013">
    <property type="protein sequence ID" value="KAL1511906.1"/>
    <property type="molecule type" value="Genomic_DNA"/>
</dbReference>
<keyword evidence="2" id="KW-0012">Acyltransferase</keyword>
<feature type="transmembrane region" description="Helical" evidence="3">
    <location>
        <begin position="209"/>
        <end position="234"/>
    </location>
</feature>
<accession>A0AB34J3W4</accession>
<dbReference type="PROSITE" id="PS51186">
    <property type="entry name" value="GNAT"/>
    <property type="match status" value="1"/>
</dbReference>
<evidence type="ECO:0000256" key="3">
    <source>
        <dbReference type="SAM" id="Phobius"/>
    </source>
</evidence>
<dbReference type="AlphaFoldDB" id="A0AB34J3W4"/>
<organism evidence="5 6">
    <name type="scientific">Prymnesium parvum</name>
    <name type="common">Toxic golden alga</name>
    <dbReference type="NCBI Taxonomy" id="97485"/>
    <lineage>
        <taxon>Eukaryota</taxon>
        <taxon>Haptista</taxon>
        <taxon>Haptophyta</taxon>
        <taxon>Prymnesiophyceae</taxon>
        <taxon>Prymnesiales</taxon>
        <taxon>Prymnesiaceae</taxon>
        <taxon>Prymnesium</taxon>
    </lineage>
</organism>
<proteinExistence type="predicted"/>
<dbReference type="InterPro" id="IPR000182">
    <property type="entry name" value="GNAT_dom"/>
</dbReference>
<gene>
    <name evidence="5" type="ORF">AB1Y20_005187</name>
</gene>
<dbReference type="GO" id="GO:0016747">
    <property type="term" value="F:acyltransferase activity, transferring groups other than amino-acyl groups"/>
    <property type="evidence" value="ECO:0007669"/>
    <property type="project" value="InterPro"/>
</dbReference>
<evidence type="ECO:0000259" key="4">
    <source>
        <dbReference type="PROSITE" id="PS51186"/>
    </source>
</evidence>
<reference evidence="5 6" key="1">
    <citation type="journal article" date="2024" name="Science">
        <title>Giant polyketide synthase enzymes in the biosynthesis of giant marine polyether toxins.</title>
        <authorList>
            <person name="Fallon T.R."/>
            <person name="Shende V.V."/>
            <person name="Wierzbicki I.H."/>
            <person name="Pendleton A.L."/>
            <person name="Watervoot N.F."/>
            <person name="Auber R.P."/>
            <person name="Gonzalez D.J."/>
            <person name="Wisecaver J.H."/>
            <person name="Moore B.S."/>
        </authorList>
    </citation>
    <scope>NUCLEOTIDE SEQUENCE [LARGE SCALE GENOMIC DNA]</scope>
    <source>
        <strain evidence="5 6">12B1</strain>
    </source>
</reference>
<dbReference type="CDD" id="cd04301">
    <property type="entry name" value="NAT_SF"/>
    <property type="match status" value="1"/>
</dbReference>
<dbReference type="Proteomes" id="UP001515480">
    <property type="component" value="Unassembled WGS sequence"/>
</dbReference>
<dbReference type="SUPFAM" id="SSF55729">
    <property type="entry name" value="Acyl-CoA N-acyltransferases (Nat)"/>
    <property type="match status" value="1"/>
</dbReference>
<dbReference type="InterPro" id="IPR050832">
    <property type="entry name" value="Bact_Acetyltransf"/>
</dbReference>
<evidence type="ECO:0000256" key="2">
    <source>
        <dbReference type="ARBA" id="ARBA00023315"/>
    </source>
</evidence>
<evidence type="ECO:0000313" key="6">
    <source>
        <dbReference type="Proteomes" id="UP001515480"/>
    </source>
</evidence>
<comment type="caution">
    <text evidence="5">The sequence shown here is derived from an EMBL/GenBank/DDBJ whole genome shotgun (WGS) entry which is preliminary data.</text>
</comment>
<keyword evidence="3" id="KW-1133">Transmembrane helix</keyword>
<dbReference type="PANTHER" id="PTHR43877:SF2">
    <property type="entry name" value="AMINOALKYLPHOSPHONATE N-ACETYLTRANSFERASE-RELATED"/>
    <property type="match status" value="1"/>
</dbReference>
<keyword evidence="3" id="KW-0472">Membrane</keyword>
<name>A0AB34J3W4_PRYPA</name>
<feature type="domain" description="N-acetyltransferase" evidence="4">
    <location>
        <begin position="20"/>
        <end position="191"/>
    </location>
</feature>
<protein>
    <recommendedName>
        <fullName evidence="4">N-acetyltransferase domain-containing protein</fullName>
    </recommendedName>
</protein>
<sequence length="243" mass="26547">MTVEDATPLRSRMPDGRCSPTILPLQPGHVRAVCDLYESTAWFHYGLDTDYYSVPSVQEFAAIRHSMESICANRSDAGAFVALLDEEVVGFVCFETEEEGYLDTNYNGLLGLITELYTSEMARGRGVGAMLLRHAEEALIHRGCVAFKLQVATQNSAAIQFYQRCGWNAPQQHLMFKRSAGTGCGPRNELRRTQTSEISRCLCASPMPLVGQSAAVFSLGVVVGAITASLVACARVRTVQATR</sequence>
<keyword evidence="3" id="KW-0812">Transmembrane</keyword>
<evidence type="ECO:0000256" key="1">
    <source>
        <dbReference type="ARBA" id="ARBA00022679"/>
    </source>
</evidence>
<dbReference type="InterPro" id="IPR016181">
    <property type="entry name" value="Acyl_CoA_acyltransferase"/>
</dbReference>
<keyword evidence="6" id="KW-1185">Reference proteome</keyword>
<dbReference type="Pfam" id="PF00583">
    <property type="entry name" value="Acetyltransf_1"/>
    <property type="match status" value="1"/>
</dbReference>